<proteinExistence type="predicted"/>
<dbReference type="OrthoDB" id="9977788at2"/>
<organism evidence="1 2">
    <name type="scientific">Paraburkholderia ginsengiterrae</name>
    <dbReference type="NCBI Taxonomy" id="1462993"/>
    <lineage>
        <taxon>Bacteria</taxon>
        <taxon>Pseudomonadati</taxon>
        <taxon>Pseudomonadota</taxon>
        <taxon>Betaproteobacteria</taxon>
        <taxon>Burkholderiales</taxon>
        <taxon>Burkholderiaceae</taxon>
        <taxon>Paraburkholderia</taxon>
    </lineage>
</organism>
<dbReference type="RefSeq" id="WP_064268429.1">
    <property type="nucleotide sequence ID" value="NZ_LXJZ01000176.1"/>
</dbReference>
<gene>
    <name evidence="1" type="ORF">A6V37_23725</name>
</gene>
<dbReference type="STRING" id="1462993.A6V36_03460"/>
<sequence length="109" mass="12357">MKSSARVVQGSDAGEQRRPIRVRRAGRHTVQLCSWRQSSAWLRLYRKIAGHAAQHPRARGLRGNLTQAAESPLTPDRVLFERDSLRRLRAAPGQACVLPYFLEKLTDAR</sequence>
<dbReference type="EMBL" id="LXKA01000187">
    <property type="protein sequence ID" value="OAJ62059.1"/>
    <property type="molecule type" value="Genomic_DNA"/>
</dbReference>
<dbReference type="Proteomes" id="UP000078116">
    <property type="component" value="Unassembled WGS sequence"/>
</dbReference>
<protein>
    <submittedName>
        <fullName evidence="1">Uncharacterized protein</fullName>
    </submittedName>
</protein>
<comment type="caution">
    <text evidence="1">The sequence shown here is derived from an EMBL/GenBank/DDBJ whole genome shotgun (WGS) entry which is preliminary data.</text>
</comment>
<evidence type="ECO:0000313" key="2">
    <source>
        <dbReference type="Proteomes" id="UP000078116"/>
    </source>
</evidence>
<accession>A0A1A9N9C3</accession>
<dbReference type="AlphaFoldDB" id="A0A1A9N9C3"/>
<evidence type="ECO:0000313" key="1">
    <source>
        <dbReference type="EMBL" id="OAJ62059.1"/>
    </source>
</evidence>
<name>A0A1A9N9C3_9BURK</name>
<reference evidence="1 2" key="1">
    <citation type="submission" date="2016-04" db="EMBL/GenBank/DDBJ databases">
        <title>Reclassification of Paraburkholderia panaciterrae (Farh et al. 2015) Dobritsa &amp; Samadpour 2016 as a later homotypic synonym of Paraburkholderia ginsengiterrae (Farh et al. 2015) Dobritsa &amp; Samadpour 2016.</title>
        <authorList>
            <person name="Dobritsa A.P."/>
            <person name="Kutumbaka K."/>
            <person name="Samadpour M."/>
        </authorList>
    </citation>
    <scope>NUCLEOTIDE SEQUENCE [LARGE SCALE GENOMIC DNA]</scope>
    <source>
        <strain evidence="1 2">DCY85</strain>
    </source>
</reference>